<dbReference type="AlphaFoldDB" id="A0A0W0TU75"/>
<evidence type="ECO:0000256" key="2">
    <source>
        <dbReference type="SAM" id="MobiDB-lite"/>
    </source>
</evidence>
<dbReference type="PATRIC" id="fig|448.7.peg.605"/>
<organism evidence="3 4">
    <name type="scientific">Legionella erythra</name>
    <dbReference type="NCBI Taxonomy" id="448"/>
    <lineage>
        <taxon>Bacteria</taxon>
        <taxon>Pseudomonadati</taxon>
        <taxon>Pseudomonadota</taxon>
        <taxon>Gammaproteobacteria</taxon>
        <taxon>Legionellales</taxon>
        <taxon>Legionellaceae</taxon>
        <taxon>Legionella</taxon>
    </lineage>
</organism>
<dbReference type="Proteomes" id="UP000054773">
    <property type="component" value="Unassembled WGS sequence"/>
</dbReference>
<evidence type="ECO:0000313" key="4">
    <source>
        <dbReference type="Proteomes" id="UP000054773"/>
    </source>
</evidence>
<gene>
    <name evidence="3" type="ORF">Lery_0581</name>
</gene>
<keyword evidence="4" id="KW-1185">Reference proteome</keyword>
<feature type="coiled-coil region" evidence="1">
    <location>
        <begin position="325"/>
        <end position="385"/>
    </location>
</feature>
<accession>A0A0W0TU75</accession>
<sequence>MISMTNYWQRFQDLINCLPQVKTNADYTRQIQIGRNLIRIGLQIETQGITEIKQVVNQLHNEAVKFNNKIEFKTEETDYEFHLPKITSRESLIFAIVYYQHLKNYRNVEYQGSIWMLRSVVVNSVEEKKKTTAHQSLALFEQIKLYCAQQSIALAEEQLDQNESESPKAYINRLVKVYVPAPVPKKIDIIPIAPKSELIKPEEPIGLEEGKKLEKKLAEWVNQRAELQSKMATFEQKLNKYNAASKNYYHSRCRWEQLSWFSQCYYWIKSWFFPVDLIQALHTTAQKYVDAEKALHHEINEDELKQITIGQNEDTSSPRDWERYHHQLQYHLKQAQQEYDKIQQHLQQVKLQQQEQKNQALQQELNNLRAEKQAIVDQYNKVLAQQAVETVPDETMDEKQPLMEESSESREQESLITSQRTLPEPENESGCYRFFKEYLPSNATLTHITVGLGAIAMQQLMT</sequence>
<feature type="coiled-coil region" evidence="1">
    <location>
        <begin position="210"/>
        <end position="244"/>
    </location>
</feature>
<evidence type="ECO:0000256" key="1">
    <source>
        <dbReference type="SAM" id="Coils"/>
    </source>
</evidence>
<dbReference type="OrthoDB" id="5638610at2"/>
<dbReference type="EMBL" id="LNYA01000006">
    <property type="protein sequence ID" value="KTC99188.1"/>
    <property type="molecule type" value="Genomic_DNA"/>
</dbReference>
<name>A0A0W0TU75_LEGER</name>
<keyword evidence="1" id="KW-0175">Coiled coil</keyword>
<comment type="caution">
    <text evidence="3">The sequence shown here is derived from an EMBL/GenBank/DDBJ whole genome shotgun (WGS) entry which is preliminary data.</text>
</comment>
<evidence type="ECO:0000313" key="3">
    <source>
        <dbReference type="EMBL" id="KTC99188.1"/>
    </source>
</evidence>
<protein>
    <submittedName>
        <fullName evidence="3">Uncharacterized protein</fullName>
    </submittedName>
</protein>
<reference evidence="3 4" key="1">
    <citation type="submission" date="2015-11" db="EMBL/GenBank/DDBJ databases">
        <title>Genomic analysis of 38 Legionella species identifies large and diverse effector repertoires.</title>
        <authorList>
            <person name="Burstein D."/>
            <person name="Amaro F."/>
            <person name="Zusman T."/>
            <person name="Lifshitz Z."/>
            <person name="Cohen O."/>
            <person name="Gilbert J.A."/>
            <person name="Pupko T."/>
            <person name="Shuman H.A."/>
            <person name="Segal G."/>
        </authorList>
    </citation>
    <scope>NUCLEOTIDE SEQUENCE [LARGE SCALE GENOMIC DNA]</scope>
    <source>
        <strain evidence="3 4">SE-32A-C8</strain>
    </source>
</reference>
<proteinExistence type="predicted"/>
<feature type="region of interest" description="Disordered" evidence="2">
    <location>
        <begin position="391"/>
        <end position="426"/>
    </location>
</feature>
<feature type="compositionally biased region" description="Basic and acidic residues" evidence="2">
    <location>
        <begin position="397"/>
        <end position="413"/>
    </location>
</feature>